<name>A0ABU0I8U5_9HYPH</name>
<dbReference type="RefSeq" id="WP_307156837.1">
    <property type="nucleotide sequence ID" value="NZ_JAUSWH010000002.1"/>
</dbReference>
<evidence type="ECO:0000313" key="3">
    <source>
        <dbReference type="Proteomes" id="UP001235269"/>
    </source>
</evidence>
<organism evidence="2 3">
    <name type="scientific">Rhizobium paknamense</name>
    <dbReference type="NCBI Taxonomy" id="1206817"/>
    <lineage>
        <taxon>Bacteria</taxon>
        <taxon>Pseudomonadati</taxon>
        <taxon>Pseudomonadota</taxon>
        <taxon>Alphaproteobacteria</taxon>
        <taxon>Hyphomicrobiales</taxon>
        <taxon>Rhizobiaceae</taxon>
        <taxon>Rhizobium/Agrobacterium group</taxon>
        <taxon>Rhizobium</taxon>
    </lineage>
</organism>
<keyword evidence="3" id="KW-1185">Reference proteome</keyword>
<keyword evidence="1" id="KW-0472">Membrane</keyword>
<sequence length="255" mass="29199">MRKNDPEQQFPWTAIAGAIFTAIIATVLLNYHETHELVCGRWTSKPETADQSCIRNYIYDFQTLITGVLAVAAAYFTVRQMQETDRLAEQRHRDQIQLQMRPDKLKLERRLIPALRLYRGSSEQLKDIYERLIKKNSSLAAKLNDYRREVHICFETANMVLHDATEWENVIDLFDANVATKMTAVQDQVGTLYNSAKAIRDCNPSEIIRRGNAMADKEFEITVYPATICASYQALDELIDGLKKLGETYSIEIGS</sequence>
<proteinExistence type="predicted"/>
<gene>
    <name evidence="2" type="ORF">QO005_000959</name>
</gene>
<dbReference type="EMBL" id="JAUSWH010000002">
    <property type="protein sequence ID" value="MDQ0454632.1"/>
    <property type="molecule type" value="Genomic_DNA"/>
</dbReference>
<dbReference type="Proteomes" id="UP001235269">
    <property type="component" value="Unassembled WGS sequence"/>
</dbReference>
<keyword evidence="1" id="KW-0812">Transmembrane</keyword>
<evidence type="ECO:0000256" key="1">
    <source>
        <dbReference type="SAM" id="Phobius"/>
    </source>
</evidence>
<comment type="caution">
    <text evidence="2">The sequence shown here is derived from an EMBL/GenBank/DDBJ whole genome shotgun (WGS) entry which is preliminary data.</text>
</comment>
<feature type="transmembrane region" description="Helical" evidence="1">
    <location>
        <begin position="12"/>
        <end position="31"/>
    </location>
</feature>
<reference evidence="2 3" key="1">
    <citation type="submission" date="2023-07" db="EMBL/GenBank/DDBJ databases">
        <title>Genomic Encyclopedia of Type Strains, Phase IV (KMG-IV): sequencing the most valuable type-strain genomes for metagenomic binning, comparative biology and taxonomic classification.</title>
        <authorList>
            <person name="Goeker M."/>
        </authorList>
    </citation>
    <scope>NUCLEOTIDE SEQUENCE [LARGE SCALE GENOMIC DNA]</scope>
    <source>
        <strain evidence="2 3">DSM 100301</strain>
    </source>
</reference>
<feature type="transmembrane region" description="Helical" evidence="1">
    <location>
        <begin position="57"/>
        <end position="78"/>
    </location>
</feature>
<evidence type="ECO:0000313" key="2">
    <source>
        <dbReference type="EMBL" id="MDQ0454632.1"/>
    </source>
</evidence>
<accession>A0ABU0I8U5</accession>
<protein>
    <submittedName>
        <fullName evidence="2">Uncharacterized protein</fullName>
    </submittedName>
</protein>
<keyword evidence="1" id="KW-1133">Transmembrane helix</keyword>